<dbReference type="HOGENOM" id="CLU_3039336_0_0_4"/>
<accession>D4XDB8</accession>
<dbReference type="PATRIC" id="fig|742159.3.peg.4453"/>
<gene>
    <name evidence="1" type="ORF">HMPREF0004_3465</name>
</gene>
<dbReference type="AlphaFoldDB" id="D4XDB8"/>
<proteinExistence type="predicted"/>
<dbReference type="Proteomes" id="UP000004510">
    <property type="component" value="Unassembled WGS sequence"/>
</dbReference>
<reference evidence="2" key="1">
    <citation type="submission" date="2010-03" db="EMBL/GenBank/DDBJ databases">
        <title>Complete sequence of Mobiluncus curtisii ATCC 43063.</title>
        <authorList>
            <person name="Muzny D."/>
            <person name="Qin X."/>
            <person name="Deng J."/>
            <person name="Jiang H."/>
            <person name="Liu Y."/>
            <person name="Qu J."/>
            <person name="Song X.-Z."/>
            <person name="Zhang L."/>
            <person name="Thornton R."/>
            <person name="Coyle M."/>
            <person name="Francisco L."/>
            <person name="Jackson L."/>
            <person name="Javaid M."/>
            <person name="Korchina V."/>
            <person name="Kovar C."/>
            <person name="Mata R."/>
            <person name="Mathew T."/>
            <person name="Ngo R."/>
            <person name="Nguyen L."/>
            <person name="Nguyen N."/>
            <person name="Okwuonu G."/>
            <person name="Ongeri F."/>
            <person name="Pham C."/>
            <person name="Simmons D."/>
            <person name="Wilczek-Boney K."/>
            <person name="Hale W."/>
            <person name="Jakkamsetti A."/>
            <person name="Pham P."/>
            <person name="Ruth R."/>
            <person name="San Lucas F."/>
            <person name="Warren J."/>
            <person name="Zhang J."/>
            <person name="Zhao Z."/>
            <person name="Zhou C."/>
            <person name="Zhu D."/>
            <person name="Lee S."/>
            <person name="Bess C."/>
            <person name="Blankenburg K."/>
            <person name="Forbes L."/>
            <person name="Fu Q."/>
            <person name="Gubbala S."/>
            <person name="Hirani K."/>
            <person name="Jayaseelan J.C."/>
            <person name="Lara F."/>
            <person name="Munidasa M."/>
            <person name="Palculict T."/>
            <person name="Patil S."/>
            <person name="Pu L.-L."/>
            <person name="Saada N."/>
            <person name="Tang L."/>
            <person name="Weissenberger G."/>
            <person name="Zhu Y."/>
            <person name="Hemphill L."/>
            <person name="Shang Y."/>
            <person name="Youmans B."/>
            <person name="Ayvaz T."/>
            <person name="Ross M."/>
            <person name="Santibanez J."/>
            <person name="Aqrawi P."/>
            <person name="Gross S."/>
            <person name="Joshi V."/>
            <person name="Fowler G."/>
            <person name="Nazareth L."/>
            <person name="Reid J."/>
            <person name="Worley K."/>
            <person name="Petrosino J."/>
            <person name="Highlander S."/>
            <person name="Gibbs R."/>
            <person name="Gibbs R."/>
        </authorList>
    </citation>
    <scope>NUCLEOTIDE SEQUENCE [LARGE SCALE GENOMIC DNA]</scope>
    <source>
        <strain evidence="2">ATCC 43553</strain>
    </source>
</reference>
<comment type="caution">
    <text evidence="1">The sequence shown here is derived from an EMBL/GenBank/DDBJ whole genome shotgun (WGS) entry which is preliminary data.</text>
</comment>
<organism evidence="1 2">
    <name type="scientific">Achromobacter piechaudii ATCC 43553</name>
    <dbReference type="NCBI Taxonomy" id="742159"/>
    <lineage>
        <taxon>Bacteria</taxon>
        <taxon>Pseudomonadati</taxon>
        <taxon>Pseudomonadota</taxon>
        <taxon>Betaproteobacteria</taxon>
        <taxon>Burkholderiales</taxon>
        <taxon>Alcaligenaceae</taxon>
        <taxon>Achromobacter</taxon>
    </lineage>
</organism>
<protein>
    <submittedName>
        <fullName evidence="1">Uncharacterized protein</fullName>
    </submittedName>
</protein>
<evidence type="ECO:0000313" key="1">
    <source>
        <dbReference type="EMBL" id="EFF75133.1"/>
    </source>
</evidence>
<sequence>MSATRMFKSRMFKRRMFKRRTLGAPFGFVNRKVDGISESVAEPINQGDQPRRPP</sequence>
<evidence type="ECO:0000313" key="2">
    <source>
        <dbReference type="Proteomes" id="UP000004510"/>
    </source>
</evidence>
<dbReference type="EMBL" id="ADMS01000078">
    <property type="protein sequence ID" value="EFF75133.1"/>
    <property type="molecule type" value="Genomic_DNA"/>
</dbReference>
<name>D4XDB8_9BURK</name>